<dbReference type="GO" id="GO:0045820">
    <property type="term" value="P:negative regulation of glycolytic process"/>
    <property type="evidence" value="ECO:0007669"/>
    <property type="project" value="TreeGrafter"/>
</dbReference>
<dbReference type="InterPro" id="IPR029033">
    <property type="entry name" value="His_PPase_superfam"/>
</dbReference>
<dbReference type="OrthoDB" id="7925971at2"/>
<evidence type="ECO:0000313" key="6">
    <source>
        <dbReference type="Proteomes" id="UP000243255"/>
    </source>
</evidence>
<name>A0A1M5S105_9FIRM</name>
<dbReference type="SUPFAM" id="SSF53254">
    <property type="entry name" value="Phosphoglycerate mutase-like"/>
    <property type="match status" value="1"/>
</dbReference>
<dbReference type="PANTHER" id="PTHR46517:SF1">
    <property type="entry name" value="FRUCTOSE-2,6-BISPHOSPHATASE TIGAR"/>
    <property type="match status" value="1"/>
</dbReference>
<evidence type="ECO:0000256" key="3">
    <source>
        <dbReference type="PIRSR" id="PIRSR613078-2"/>
    </source>
</evidence>
<evidence type="ECO:0000256" key="2">
    <source>
        <dbReference type="PIRSR" id="PIRSR613078-1"/>
    </source>
</evidence>
<evidence type="ECO:0000313" key="5">
    <source>
        <dbReference type="EMBL" id="SHH32091.1"/>
    </source>
</evidence>
<organism evidence="5 6">
    <name type="scientific">Asaccharospora irregularis DSM 2635</name>
    <dbReference type="NCBI Taxonomy" id="1121321"/>
    <lineage>
        <taxon>Bacteria</taxon>
        <taxon>Bacillati</taxon>
        <taxon>Bacillota</taxon>
        <taxon>Clostridia</taxon>
        <taxon>Peptostreptococcales</taxon>
        <taxon>Peptostreptococcaceae</taxon>
        <taxon>Asaccharospora</taxon>
    </lineage>
</organism>
<feature type="active site" description="Tele-phosphohistidine intermediate" evidence="2">
    <location>
        <position position="9"/>
    </location>
</feature>
<dbReference type="RefSeq" id="WP_073127206.1">
    <property type="nucleotide sequence ID" value="NZ_BAABCH010000004.1"/>
</dbReference>
<feature type="binding site" evidence="3">
    <location>
        <begin position="8"/>
        <end position="15"/>
    </location>
    <ligand>
        <name>substrate</name>
    </ligand>
</feature>
<evidence type="ECO:0000256" key="1">
    <source>
        <dbReference type="ARBA" id="ARBA00022801"/>
    </source>
</evidence>
<dbReference type="GO" id="GO:0043456">
    <property type="term" value="P:regulation of pentose-phosphate shunt"/>
    <property type="evidence" value="ECO:0007669"/>
    <property type="project" value="TreeGrafter"/>
</dbReference>
<protein>
    <submittedName>
        <fullName evidence="5">Alpha-ribazole phosphatase</fullName>
    </submittedName>
</protein>
<sequence>MIKLILVRHALTDDNKNNKLSGSIDSSVSKEGIVQIQHLTKFLNEMTIDKIYTTTSSRTKDTIKDLAKAKSIDIIESSNLKEINFGDFEGMDFRSIKSKYPREFEKMVSKGYEYRYPNGESLIDTYERVKREVDKIVLEDRDENISNKDKNILICSHGGTIRNIIAYLIGNSYKFHWNFKIDNASVSILEIDNGFTVMTMMNNTSFINIKSEY</sequence>
<feature type="active site" description="Proton donor/acceptor" evidence="2">
    <location>
        <position position="82"/>
    </location>
</feature>
<feature type="binding site" evidence="3">
    <location>
        <position position="58"/>
    </location>
    <ligand>
        <name>substrate</name>
    </ligand>
</feature>
<dbReference type="Proteomes" id="UP000243255">
    <property type="component" value="Unassembled WGS sequence"/>
</dbReference>
<keyword evidence="6" id="KW-1185">Reference proteome</keyword>
<dbReference type="InterPro" id="IPR013078">
    <property type="entry name" value="His_Pase_superF_clade-1"/>
</dbReference>
<dbReference type="CDD" id="cd07067">
    <property type="entry name" value="HP_PGM_like"/>
    <property type="match status" value="1"/>
</dbReference>
<dbReference type="STRING" id="1121321.SAMN04488530_1366"/>
<dbReference type="Pfam" id="PF00300">
    <property type="entry name" value="His_Phos_1"/>
    <property type="match status" value="1"/>
</dbReference>
<dbReference type="GO" id="GO:0004331">
    <property type="term" value="F:fructose-2,6-bisphosphate 2-phosphatase activity"/>
    <property type="evidence" value="ECO:0007669"/>
    <property type="project" value="TreeGrafter"/>
</dbReference>
<dbReference type="Gene3D" id="3.40.50.1240">
    <property type="entry name" value="Phosphoglycerate mutase-like"/>
    <property type="match status" value="1"/>
</dbReference>
<dbReference type="GO" id="GO:0005829">
    <property type="term" value="C:cytosol"/>
    <property type="evidence" value="ECO:0007669"/>
    <property type="project" value="TreeGrafter"/>
</dbReference>
<dbReference type="InterPro" id="IPR051695">
    <property type="entry name" value="Phosphoglycerate_Mutase"/>
</dbReference>
<dbReference type="EMBL" id="FQWX01000036">
    <property type="protein sequence ID" value="SHH32091.1"/>
    <property type="molecule type" value="Genomic_DNA"/>
</dbReference>
<gene>
    <name evidence="5" type="ORF">SAMN04488530_1366</name>
</gene>
<evidence type="ECO:0000256" key="4">
    <source>
        <dbReference type="PIRSR" id="PIRSR613078-3"/>
    </source>
</evidence>
<feature type="site" description="Transition state stabilizer" evidence="4">
    <location>
        <position position="157"/>
    </location>
</feature>
<reference evidence="6" key="1">
    <citation type="submission" date="2016-11" db="EMBL/GenBank/DDBJ databases">
        <authorList>
            <person name="Varghese N."/>
            <person name="Submissions S."/>
        </authorList>
    </citation>
    <scope>NUCLEOTIDE SEQUENCE [LARGE SCALE GENOMIC DNA]</scope>
    <source>
        <strain evidence="6">DSM 2635</strain>
    </source>
</reference>
<dbReference type="SMART" id="SM00855">
    <property type="entry name" value="PGAM"/>
    <property type="match status" value="1"/>
</dbReference>
<dbReference type="AlphaFoldDB" id="A0A1M5S105"/>
<dbReference type="PANTHER" id="PTHR46517">
    <property type="entry name" value="FRUCTOSE-2,6-BISPHOSPHATASE TIGAR"/>
    <property type="match status" value="1"/>
</dbReference>
<proteinExistence type="predicted"/>
<accession>A0A1M5S105</accession>
<keyword evidence="1" id="KW-0378">Hydrolase</keyword>